<reference evidence="1" key="1">
    <citation type="journal article" date="2014" name="Int. J. Syst. Evol. Microbiol.">
        <title>Complete genome sequence of Corynebacterium casei LMG S-19264T (=DSM 44701T), isolated from a smear-ripened cheese.</title>
        <authorList>
            <consortium name="US DOE Joint Genome Institute (JGI-PGF)"/>
            <person name="Walter F."/>
            <person name="Albersmeier A."/>
            <person name="Kalinowski J."/>
            <person name="Ruckert C."/>
        </authorList>
    </citation>
    <scope>NUCLEOTIDE SEQUENCE</scope>
    <source>
        <strain evidence="1">CGMCC 1.15367</strain>
    </source>
</reference>
<sequence>MPQLYPVAGKKISISTTSFALPSTGDVAAADFSALTWTEIAGWETEGAHGDSRALITTQLIAYARDTKTGGTKNAGSMQNNFALVPGDAGQAALLAAASTNANYAFKIEGNDKPTAGASPKNSLEYFAGLVMGFSRQGGSANTVQMIQSTIEINTNVVFVPASAS</sequence>
<dbReference type="RefSeq" id="WP_188911933.1">
    <property type="nucleotide sequence ID" value="NZ_BMIQ01000008.1"/>
</dbReference>
<comment type="caution">
    <text evidence="1">The sequence shown here is derived from an EMBL/GenBank/DDBJ whole genome shotgun (WGS) entry which is preliminary data.</text>
</comment>
<reference evidence="1" key="2">
    <citation type="submission" date="2020-09" db="EMBL/GenBank/DDBJ databases">
        <authorList>
            <person name="Sun Q."/>
            <person name="Zhou Y."/>
        </authorList>
    </citation>
    <scope>NUCLEOTIDE SEQUENCE</scope>
    <source>
        <strain evidence="1">CGMCC 1.15367</strain>
    </source>
</reference>
<evidence type="ECO:0000313" key="1">
    <source>
        <dbReference type="EMBL" id="GGE18146.1"/>
    </source>
</evidence>
<name>A0A917E9V6_9HYPH</name>
<proteinExistence type="predicted"/>
<keyword evidence="2" id="KW-1185">Reference proteome</keyword>
<dbReference type="Gene3D" id="4.10.410.40">
    <property type="match status" value="1"/>
</dbReference>
<dbReference type="AlphaFoldDB" id="A0A917E9V6"/>
<dbReference type="EMBL" id="BMIQ01000008">
    <property type="protein sequence ID" value="GGE18146.1"/>
    <property type="molecule type" value="Genomic_DNA"/>
</dbReference>
<evidence type="ECO:0000313" key="2">
    <source>
        <dbReference type="Proteomes" id="UP000644699"/>
    </source>
</evidence>
<organism evidence="1 2">
    <name type="scientific">Aureimonas endophytica</name>
    <dbReference type="NCBI Taxonomy" id="2027858"/>
    <lineage>
        <taxon>Bacteria</taxon>
        <taxon>Pseudomonadati</taxon>
        <taxon>Pseudomonadota</taxon>
        <taxon>Alphaproteobacteria</taxon>
        <taxon>Hyphomicrobiales</taxon>
        <taxon>Aurantimonadaceae</taxon>
        <taxon>Aureimonas</taxon>
    </lineage>
</organism>
<gene>
    <name evidence="1" type="ORF">GCM10011390_41670</name>
</gene>
<dbReference type="Proteomes" id="UP000644699">
    <property type="component" value="Unassembled WGS sequence"/>
</dbReference>
<protein>
    <submittedName>
        <fullName evidence="1">Uncharacterized protein</fullName>
    </submittedName>
</protein>
<accession>A0A917E9V6</accession>